<dbReference type="AlphaFoldDB" id="A0A6A5Z278"/>
<dbReference type="Proteomes" id="UP000799770">
    <property type="component" value="Unassembled WGS sequence"/>
</dbReference>
<sequence>MVQVQVFLGNRVSHRYSSPGSLQHHSRSHPSTKQEELRMINFSSRTQTLRKGHPSLLRQMAMYLPLNLPTTGQQLDTVYRISSMTGMGADLQCSPLKYKINITTGFGQNEASQGVVTLNTTIPMGATPVIQCDYTSLWYYPCPKGRSAMEIVARWMPSVNATEQEKQNCAFWLAAEPK</sequence>
<proteinExistence type="predicted"/>
<gene>
    <name evidence="2" type="ORF">BDV96DRAFT_113681</name>
</gene>
<accession>A0A6A5Z278</accession>
<reference evidence="2" key="1">
    <citation type="journal article" date="2020" name="Stud. Mycol.">
        <title>101 Dothideomycetes genomes: a test case for predicting lifestyles and emergence of pathogens.</title>
        <authorList>
            <person name="Haridas S."/>
            <person name="Albert R."/>
            <person name="Binder M."/>
            <person name="Bloem J."/>
            <person name="Labutti K."/>
            <person name="Salamov A."/>
            <person name="Andreopoulos B."/>
            <person name="Baker S."/>
            <person name="Barry K."/>
            <person name="Bills G."/>
            <person name="Bluhm B."/>
            <person name="Cannon C."/>
            <person name="Castanera R."/>
            <person name="Culley D."/>
            <person name="Daum C."/>
            <person name="Ezra D."/>
            <person name="Gonzalez J."/>
            <person name="Henrissat B."/>
            <person name="Kuo A."/>
            <person name="Liang C."/>
            <person name="Lipzen A."/>
            <person name="Lutzoni F."/>
            <person name="Magnuson J."/>
            <person name="Mondo S."/>
            <person name="Nolan M."/>
            <person name="Ohm R."/>
            <person name="Pangilinan J."/>
            <person name="Park H.-J."/>
            <person name="Ramirez L."/>
            <person name="Alfaro M."/>
            <person name="Sun H."/>
            <person name="Tritt A."/>
            <person name="Yoshinaga Y."/>
            <person name="Zwiers L.-H."/>
            <person name="Turgeon B."/>
            <person name="Goodwin S."/>
            <person name="Spatafora J."/>
            <person name="Crous P."/>
            <person name="Grigoriev I."/>
        </authorList>
    </citation>
    <scope>NUCLEOTIDE SEQUENCE</scope>
    <source>
        <strain evidence="2">CBS 627.86</strain>
    </source>
</reference>
<evidence type="ECO:0000256" key="1">
    <source>
        <dbReference type="SAM" id="MobiDB-lite"/>
    </source>
</evidence>
<evidence type="ECO:0000313" key="3">
    <source>
        <dbReference type="Proteomes" id="UP000799770"/>
    </source>
</evidence>
<organism evidence="2 3">
    <name type="scientific">Lophiotrema nucula</name>
    <dbReference type="NCBI Taxonomy" id="690887"/>
    <lineage>
        <taxon>Eukaryota</taxon>
        <taxon>Fungi</taxon>
        <taxon>Dikarya</taxon>
        <taxon>Ascomycota</taxon>
        <taxon>Pezizomycotina</taxon>
        <taxon>Dothideomycetes</taxon>
        <taxon>Pleosporomycetidae</taxon>
        <taxon>Pleosporales</taxon>
        <taxon>Lophiotremataceae</taxon>
        <taxon>Lophiotrema</taxon>
    </lineage>
</organism>
<feature type="region of interest" description="Disordered" evidence="1">
    <location>
        <begin position="15"/>
        <end position="34"/>
    </location>
</feature>
<protein>
    <submittedName>
        <fullName evidence="2">Uncharacterized protein</fullName>
    </submittedName>
</protein>
<dbReference type="EMBL" id="ML977327">
    <property type="protein sequence ID" value="KAF2113542.1"/>
    <property type="molecule type" value="Genomic_DNA"/>
</dbReference>
<name>A0A6A5Z278_9PLEO</name>
<evidence type="ECO:0000313" key="2">
    <source>
        <dbReference type="EMBL" id="KAF2113542.1"/>
    </source>
</evidence>
<keyword evidence="3" id="KW-1185">Reference proteome</keyword>